<protein>
    <recommendedName>
        <fullName evidence="3">AAA family ATPase</fullName>
    </recommendedName>
</protein>
<evidence type="ECO:0008006" key="3">
    <source>
        <dbReference type="Google" id="ProtNLM"/>
    </source>
</evidence>
<dbReference type="EMBL" id="AP022660">
    <property type="protein sequence ID" value="BCA51787.1"/>
    <property type="molecule type" value="Genomic_DNA"/>
</dbReference>
<dbReference type="SUPFAM" id="SSF52540">
    <property type="entry name" value="P-loop containing nucleoside triphosphate hydrolases"/>
    <property type="match status" value="1"/>
</dbReference>
<proteinExistence type="predicted"/>
<dbReference type="RefSeq" id="WP_132061108.1">
    <property type="nucleotide sequence ID" value="NZ_AP022660.1"/>
</dbReference>
<organism evidence="1 2">
    <name type="scientific">Bacteroides thetaiotaomicron</name>
    <dbReference type="NCBI Taxonomy" id="818"/>
    <lineage>
        <taxon>Bacteria</taxon>
        <taxon>Pseudomonadati</taxon>
        <taxon>Bacteroidota</taxon>
        <taxon>Bacteroidia</taxon>
        <taxon>Bacteroidales</taxon>
        <taxon>Bacteroidaceae</taxon>
        <taxon>Bacteroides</taxon>
    </lineage>
</organism>
<dbReference type="Gene3D" id="3.40.50.300">
    <property type="entry name" value="P-loop containing nucleotide triphosphate hydrolases"/>
    <property type="match status" value="1"/>
</dbReference>
<dbReference type="Gene3D" id="1.10.10.60">
    <property type="entry name" value="Homeodomain-like"/>
    <property type="match status" value="1"/>
</dbReference>
<sequence length="318" mass="35650">MDNAFKVRTFKEVITDKNNFKEPGAVLGDFIKEGEFSVIGVAADSSETAFCYDIAFANASGLCHWEEPVSDKIRKTLYVDFELSDSQIARRYANVPDFVSCSVRRAHPVSSAHGCSPEDTIRNIEKLVEENRPELVIIDDLGALTGNAVSVSVVKKTMEGLNHIRESFGLTMILVAHFRKRNGRNPIEISDIEGSSVICNYTDSIVAIGSSVEGTEIKYLKQLKTRSAQKMSEVAVMCLEDVPWLHFDFIRFDDEFNHLVNSQKSRSTITDFMGENIVRLNSEGFSIRSIAEMLGLSKSVVGRFLKDRNSYSFQLNYD</sequence>
<name>A0A679HNG7_BACT4</name>
<evidence type="ECO:0000313" key="2">
    <source>
        <dbReference type="Proteomes" id="UP000500882"/>
    </source>
</evidence>
<dbReference type="Pfam" id="PF13481">
    <property type="entry name" value="AAA_25"/>
    <property type="match status" value="1"/>
</dbReference>
<reference evidence="1 2" key="1">
    <citation type="submission" date="2020-02" db="EMBL/GenBank/DDBJ databases">
        <title>Whole-genome sequencing and comparative analysis of the genomes of Bacteroides thetaiotaomicron and Escherichia coli isolated from a healthy resident in Vietnam.</title>
        <authorList>
            <person name="Mohsin M."/>
            <person name="Tanaka K."/>
            <person name="Kawahara R."/>
            <person name="Kondo S."/>
            <person name="Noguchi H."/>
            <person name="Motooka D."/>
            <person name="Nakamura S."/>
            <person name="Khong D.T."/>
            <person name="Nguyen T.N."/>
            <person name="Tran H.T."/>
            <person name="Yamamoto Y."/>
        </authorList>
    </citation>
    <scope>NUCLEOTIDE SEQUENCE [LARGE SCALE GENOMIC DNA]</scope>
    <source>
        <strain evidence="1 2">F9-2</strain>
    </source>
</reference>
<evidence type="ECO:0000313" key="1">
    <source>
        <dbReference type="EMBL" id="BCA51787.1"/>
    </source>
</evidence>
<gene>
    <name evidence="1" type="ORF">BatF92_37290</name>
</gene>
<dbReference type="Proteomes" id="UP000500882">
    <property type="component" value="Chromosome"/>
</dbReference>
<dbReference type="AlphaFoldDB" id="A0A679HNG7"/>
<accession>A0A679HNG7</accession>
<dbReference type="InterPro" id="IPR027417">
    <property type="entry name" value="P-loop_NTPase"/>
</dbReference>